<organism evidence="7 8">
    <name type="scientific">Paracoccus benzoatiresistens</name>
    <dbReference type="NCBI Taxonomy" id="2997341"/>
    <lineage>
        <taxon>Bacteria</taxon>
        <taxon>Pseudomonadati</taxon>
        <taxon>Pseudomonadota</taxon>
        <taxon>Alphaproteobacteria</taxon>
        <taxon>Rhodobacterales</taxon>
        <taxon>Paracoccaceae</taxon>
        <taxon>Paracoccus</taxon>
    </lineage>
</organism>
<evidence type="ECO:0000256" key="4">
    <source>
        <dbReference type="ARBA" id="ARBA00023136"/>
    </source>
</evidence>
<evidence type="ECO:0000256" key="5">
    <source>
        <dbReference type="SAM" id="Phobius"/>
    </source>
</evidence>
<feature type="transmembrane region" description="Helical" evidence="5">
    <location>
        <begin position="69"/>
        <end position="92"/>
    </location>
</feature>
<feature type="transmembrane region" description="Helical" evidence="5">
    <location>
        <begin position="24"/>
        <end position="49"/>
    </location>
</feature>
<evidence type="ECO:0000256" key="3">
    <source>
        <dbReference type="ARBA" id="ARBA00022989"/>
    </source>
</evidence>
<dbReference type="Proteomes" id="UP001149822">
    <property type="component" value="Unassembled WGS sequence"/>
</dbReference>
<comment type="subcellular location">
    <subcellularLocation>
        <location evidence="1">Membrane</location>
        <topology evidence="1">Multi-pass membrane protein</topology>
    </subcellularLocation>
</comment>
<evidence type="ECO:0000313" key="8">
    <source>
        <dbReference type="Proteomes" id="UP001149822"/>
    </source>
</evidence>
<evidence type="ECO:0000259" key="6">
    <source>
        <dbReference type="Pfam" id="PF04138"/>
    </source>
</evidence>
<feature type="transmembrane region" description="Helical" evidence="5">
    <location>
        <begin position="98"/>
        <end position="118"/>
    </location>
</feature>
<evidence type="ECO:0000256" key="2">
    <source>
        <dbReference type="ARBA" id="ARBA00022692"/>
    </source>
</evidence>
<sequence>MTIAFRYVLFAIVSTLVNFGTQELVIGVAPLAISILAGTAAGFAVKYVLDKKWIFQDCYTGPGHEARKITLYALFSVLTTAVFWGFEITFWLVWQTDLAKYAGGVIGLAIGYLAKFALDRRFVFLTAAA</sequence>
<comment type="caution">
    <text evidence="7">The sequence shown here is derived from an EMBL/GenBank/DDBJ whole genome shotgun (WGS) entry which is preliminary data.</text>
</comment>
<evidence type="ECO:0000256" key="1">
    <source>
        <dbReference type="ARBA" id="ARBA00004141"/>
    </source>
</evidence>
<keyword evidence="4 5" id="KW-0472">Membrane</keyword>
<gene>
    <name evidence="7" type="ORF">OU682_19300</name>
</gene>
<name>A0ABT4JB98_9RHOB</name>
<keyword evidence="8" id="KW-1185">Reference proteome</keyword>
<keyword evidence="3 5" id="KW-1133">Transmembrane helix</keyword>
<protein>
    <submittedName>
        <fullName evidence="7">GtrA family protein</fullName>
    </submittedName>
</protein>
<reference evidence="7" key="1">
    <citation type="submission" date="2022-12" db="EMBL/GenBank/DDBJ databases">
        <title>Paracoccus sp. EF6 isolated from a lake water.</title>
        <authorList>
            <person name="Liu H."/>
        </authorList>
    </citation>
    <scope>NUCLEOTIDE SEQUENCE</scope>
    <source>
        <strain evidence="7">EF6</strain>
    </source>
</reference>
<dbReference type="InterPro" id="IPR007267">
    <property type="entry name" value="GtrA_DPMS_TM"/>
</dbReference>
<dbReference type="Pfam" id="PF04138">
    <property type="entry name" value="GtrA_DPMS_TM"/>
    <property type="match status" value="1"/>
</dbReference>
<proteinExistence type="predicted"/>
<evidence type="ECO:0000313" key="7">
    <source>
        <dbReference type="EMBL" id="MCZ0963746.1"/>
    </source>
</evidence>
<accession>A0ABT4JB98</accession>
<keyword evidence="2 5" id="KW-0812">Transmembrane</keyword>
<dbReference type="EMBL" id="JAPTYD010000049">
    <property type="protein sequence ID" value="MCZ0963746.1"/>
    <property type="molecule type" value="Genomic_DNA"/>
</dbReference>
<dbReference type="RefSeq" id="WP_268943844.1">
    <property type="nucleotide sequence ID" value="NZ_JAPTYD010000049.1"/>
</dbReference>
<feature type="domain" description="GtrA/DPMS transmembrane" evidence="6">
    <location>
        <begin position="6"/>
        <end position="124"/>
    </location>
</feature>
<dbReference type="NCBIfam" id="NF037976">
    <property type="entry name" value="gtrA_1"/>
    <property type="match status" value="1"/>
</dbReference>